<protein>
    <submittedName>
        <fullName evidence="2">KilA-N domain-containing protein</fullName>
    </submittedName>
</protein>
<keyword evidence="3" id="KW-1185">Reference proteome</keyword>
<name>A0ABZ3EZ11_9FIRM</name>
<evidence type="ECO:0000259" key="1">
    <source>
        <dbReference type="PROSITE" id="PS51301"/>
    </source>
</evidence>
<reference evidence="2 3" key="1">
    <citation type="submission" date="2024-02" db="EMBL/GenBank/DDBJ databases">
        <title>Bacterial strain from lacustrine sediment.</title>
        <authorList>
            <person name="Petit C."/>
            <person name="Fadhlaoui K."/>
        </authorList>
    </citation>
    <scope>NUCLEOTIDE SEQUENCE [LARGE SCALE GENOMIC DNA]</scope>
    <source>
        <strain evidence="2 3">IPX-CK</strain>
    </source>
</reference>
<dbReference type="Proteomes" id="UP001451571">
    <property type="component" value="Chromosome"/>
</dbReference>
<evidence type="ECO:0000313" key="2">
    <source>
        <dbReference type="EMBL" id="XAH74794.1"/>
    </source>
</evidence>
<accession>A0ABZ3EZ11</accession>
<gene>
    <name evidence="2" type="ORF">V6984_03250</name>
</gene>
<dbReference type="InterPro" id="IPR017880">
    <property type="entry name" value="KilA_N"/>
</dbReference>
<dbReference type="PROSITE" id="PS51301">
    <property type="entry name" value="KILA_N"/>
    <property type="match status" value="1"/>
</dbReference>
<organism evidence="2 3">
    <name type="scientific">Kineothrix sedimenti</name>
    <dbReference type="NCBI Taxonomy" id="3123317"/>
    <lineage>
        <taxon>Bacteria</taxon>
        <taxon>Bacillati</taxon>
        <taxon>Bacillota</taxon>
        <taxon>Clostridia</taxon>
        <taxon>Lachnospirales</taxon>
        <taxon>Lachnospiraceae</taxon>
        <taxon>Kineothrix</taxon>
    </lineage>
</organism>
<evidence type="ECO:0000313" key="3">
    <source>
        <dbReference type="Proteomes" id="UP001451571"/>
    </source>
</evidence>
<dbReference type="RefSeq" id="WP_342758375.1">
    <property type="nucleotide sequence ID" value="NZ_CP146256.1"/>
</dbReference>
<dbReference type="InterPro" id="IPR018004">
    <property type="entry name" value="KilA/APSES_HTH"/>
</dbReference>
<dbReference type="Pfam" id="PF04383">
    <property type="entry name" value="KilA-N"/>
    <property type="match status" value="1"/>
</dbReference>
<dbReference type="EMBL" id="CP146256">
    <property type="protein sequence ID" value="XAH74794.1"/>
    <property type="molecule type" value="Genomic_DNA"/>
</dbReference>
<proteinExistence type="predicted"/>
<dbReference type="SMART" id="SM01252">
    <property type="entry name" value="KilA-N"/>
    <property type="match status" value="1"/>
</dbReference>
<feature type="domain" description="KilA-N" evidence="1">
    <location>
        <begin position="6"/>
        <end position="142"/>
    </location>
</feature>
<sequence length="303" mass="34651">MPKAPVKETIHAKGLDISIYTTDFQNEFISLTDIARYKSDMPHDVIKNWLRSRDTIEFLGLWESLHNPDFKQVEFDLFRSEAGANAFTMSPTKWIEGVNAVGFVSKAGRYGGTYAHSDIAFEFASWVSAEFKLYIIKDYQRLKYDENSRLSLDWNLHRELSKINYRIHTDAIKEKLIPPELTASQISMKYASEADMLNVAVFGTTAKQWREKNPDKKGNIRDEANINQLLVLANMESYNAILIEQGKSQSQRLVMIVIVNKKVPKIAEKIPHFIYPGKSTAMDAFSSFLLSFYTMGNTPCHNS</sequence>